<evidence type="ECO:0000313" key="1">
    <source>
        <dbReference type="EMBL" id="MCP1387485.1"/>
    </source>
</evidence>
<keyword evidence="2" id="KW-1185">Reference proteome</keyword>
<sequence>MDLGALLEPVLAFFRDGIGKAILDALTFVYKLLYPANAEAAHPVEIPQ</sequence>
<dbReference type="EMBL" id="JAMFTQ010000004">
    <property type="protein sequence ID" value="MCP1387485.1"/>
    <property type="molecule type" value="Genomic_DNA"/>
</dbReference>
<evidence type="ECO:0000313" key="2">
    <source>
        <dbReference type="Proteomes" id="UP001204000"/>
    </source>
</evidence>
<accession>A0ABT1G1B9</accession>
<dbReference type="RefSeq" id="WP_253576974.1">
    <property type="nucleotide sequence ID" value="NZ_JAMFTQ010000004.1"/>
</dbReference>
<comment type="caution">
    <text evidence="1">The sequence shown here is derived from an EMBL/GenBank/DDBJ whole genome shotgun (WGS) entry which is preliminary data.</text>
</comment>
<reference evidence="1" key="1">
    <citation type="submission" date="2022-05" db="EMBL/GenBank/DDBJ databases">
        <title>Corynebacterium sp. TA-R-1 sp. nov., isolated from human feces.</title>
        <authorList>
            <person name="Shamsuzzaman M."/>
            <person name="Dahal R.H."/>
        </authorList>
    </citation>
    <scope>NUCLEOTIDE SEQUENCE</scope>
    <source>
        <strain evidence="1">TA-R-1</strain>
    </source>
</reference>
<gene>
    <name evidence="1" type="ORF">M5J20_04700</name>
</gene>
<name>A0ABT1G1B9_9CORY</name>
<dbReference type="Proteomes" id="UP001204000">
    <property type="component" value="Unassembled WGS sequence"/>
</dbReference>
<organism evidence="1 2">
    <name type="scientific">Corynebacterium stercoris</name>
    <dbReference type="NCBI Taxonomy" id="2943490"/>
    <lineage>
        <taxon>Bacteria</taxon>
        <taxon>Bacillati</taxon>
        <taxon>Actinomycetota</taxon>
        <taxon>Actinomycetes</taxon>
        <taxon>Mycobacteriales</taxon>
        <taxon>Corynebacteriaceae</taxon>
        <taxon>Corynebacterium</taxon>
    </lineage>
</organism>
<proteinExistence type="predicted"/>
<protein>
    <submittedName>
        <fullName evidence="1">Uncharacterized protein</fullName>
    </submittedName>
</protein>